<evidence type="ECO:0000259" key="1">
    <source>
        <dbReference type="Pfam" id="PF02470"/>
    </source>
</evidence>
<gene>
    <name evidence="3" type="ORF">FEK35_29050</name>
    <name evidence="2" type="ORF">GV791_27775</name>
</gene>
<evidence type="ECO:0000313" key="4">
    <source>
        <dbReference type="Proteomes" id="UP000308349"/>
    </source>
</evidence>
<evidence type="ECO:0000313" key="2">
    <source>
        <dbReference type="EMBL" id="NEW36332.1"/>
    </source>
</evidence>
<dbReference type="AlphaFoldDB" id="A0A2L2JXU5"/>
<dbReference type="Pfam" id="PF02470">
    <property type="entry name" value="MlaD"/>
    <property type="match status" value="1"/>
</dbReference>
<dbReference type="PANTHER" id="PTHR33371">
    <property type="entry name" value="INTERMEMBRANE PHOSPHOLIPID TRANSPORT SYSTEM BINDING PROTEIN MLAD-RELATED"/>
    <property type="match status" value="1"/>
</dbReference>
<dbReference type="Proteomes" id="UP000308349">
    <property type="component" value="Unassembled WGS sequence"/>
</dbReference>
<dbReference type="PANTHER" id="PTHR33371:SF15">
    <property type="entry name" value="LIPOPROTEIN LPRN"/>
    <property type="match status" value="1"/>
</dbReference>
<accession>A0A2L2JXU5</accession>
<name>A0A2L2JXU5_9NOCA</name>
<dbReference type="InterPro" id="IPR052336">
    <property type="entry name" value="MlaD_Phospholipid_Transporter"/>
</dbReference>
<feature type="domain" description="Mce/MlaD" evidence="1">
    <location>
        <begin position="54"/>
        <end position="132"/>
    </location>
</feature>
<proteinExistence type="predicted"/>
<organism evidence="3 4">
    <name type="scientific">Nocardia cyriacigeorgica</name>
    <dbReference type="NCBI Taxonomy" id="135487"/>
    <lineage>
        <taxon>Bacteria</taxon>
        <taxon>Bacillati</taxon>
        <taxon>Actinomycetota</taxon>
        <taxon>Actinomycetes</taxon>
        <taxon>Mycobacteriales</taxon>
        <taxon>Nocardiaceae</taxon>
        <taxon>Nocardia</taxon>
    </lineage>
</organism>
<reference evidence="3 4" key="1">
    <citation type="submission" date="2019-05" db="EMBL/GenBank/DDBJ databases">
        <title>Genomes sequences of two Nocardia cyriacigeorgica environmental isolates, type strains Nocardia asteroides ATCC 19247 and Nocardia cyriacigeorgica DSM 44484.</title>
        <authorList>
            <person name="Vautrin F."/>
            <person name="Bergeron E."/>
            <person name="Dubost A."/>
            <person name="Abrouk D."/>
            <person name="Rodriguez Nava V."/>
            <person name="Pujic P."/>
        </authorList>
    </citation>
    <scope>NUCLEOTIDE SEQUENCE [LARGE SCALE GENOMIC DNA]</scope>
    <source>
        <strain evidence="3 4">EML 1456</strain>
    </source>
</reference>
<dbReference type="GO" id="GO:0005576">
    <property type="term" value="C:extracellular region"/>
    <property type="evidence" value="ECO:0007669"/>
    <property type="project" value="TreeGrafter"/>
</dbReference>
<dbReference type="InterPro" id="IPR003399">
    <property type="entry name" value="Mce/MlaD"/>
</dbReference>
<dbReference type="Proteomes" id="UP000471166">
    <property type="component" value="Unassembled WGS sequence"/>
</dbReference>
<dbReference type="EMBL" id="JAAGVB010000071">
    <property type="protein sequence ID" value="NEW36332.1"/>
    <property type="molecule type" value="Genomic_DNA"/>
</dbReference>
<evidence type="ECO:0000313" key="3">
    <source>
        <dbReference type="EMBL" id="TLF94225.1"/>
    </source>
</evidence>
<evidence type="ECO:0000313" key="5">
    <source>
        <dbReference type="Proteomes" id="UP000471166"/>
    </source>
</evidence>
<comment type="caution">
    <text evidence="3">The sequence shown here is derived from an EMBL/GenBank/DDBJ whole genome shotgun (WGS) entry which is preliminary data.</text>
</comment>
<sequence>MMVLRRVVWARSARERGGRFIAAAAVAMVCIVPGCGFDPAEVPVPGTGISGDRYGIRILFADALNLPARAKVTVDGLRAGVVRDVSLVDAGEDHDGYVAVDVDLMASVRLPVGTTAELRQPTILGDVSIALMTPPTGTQDALPPGATIGLDKTKPLLQVEDTMNVLATFVQGGGIQQAQEIMNRVNGVLPIDTRQTASISEVVGADIIDLANHLDAVDAMLNGLRANTDVVQRRTPELEYLLTESGVSQAAASMTSMIGLITLYDGFKLLTESLRWVGPLAQSGNEAARAFVPLLFTRRPLDLNAPSNLNKAVAILREKVIPFVERGPKVDIVGIEGVGPISDDDRIDSILASLRMIGVVR</sequence>
<reference evidence="2 5" key="2">
    <citation type="submission" date="2020-01" db="EMBL/GenBank/DDBJ databases">
        <title>Genetics and antimicrobial susceptibilities of Nocardia species isolated from the soil; a comparison with species isolated from humans.</title>
        <authorList>
            <person name="Carrasco G."/>
            <person name="Monzon S."/>
            <person name="Sansegundo M."/>
            <person name="Garcia E."/>
            <person name="Garrido N."/>
            <person name="Medina M.J."/>
            <person name="Villalon P."/>
            <person name="Ramirez-Arocha A.C."/>
            <person name="Jimenez P."/>
            <person name="Cuesta I."/>
            <person name="Valdezate S."/>
        </authorList>
    </citation>
    <scope>NUCLEOTIDE SEQUENCE [LARGE SCALE GENOMIC DNA]</scope>
    <source>
        <strain evidence="2 5">CNM20110626</strain>
    </source>
</reference>
<dbReference type="EMBL" id="VBUU01000047">
    <property type="protein sequence ID" value="TLF94225.1"/>
    <property type="molecule type" value="Genomic_DNA"/>
</dbReference>
<dbReference type="OrthoDB" id="4368973at2"/>
<protein>
    <submittedName>
        <fullName evidence="3">MCE family protein</fullName>
    </submittedName>
</protein>